<organism evidence="1 2">
    <name type="scientific">Cyclobacterium amurskyense</name>
    <dbReference type="NCBI Taxonomy" id="320787"/>
    <lineage>
        <taxon>Bacteria</taxon>
        <taxon>Pseudomonadati</taxon>
        <taxon>Bacteroidota</taxon>
        <taxon>Cytophagia</taxon>
        <taxon>Cytophagales</taxon>
        <taxon>Cyclobacteriaceae</taxon>
        <taxon>Cyclobacterium</taxon>
    </lineage>
</organism>
<proteinExistence type="predicted"/>
<protein>
    <submittedName>
        <fullName evidence="1">Uncharacterized protein</fullName>
    </submittedName>
</protein>
<accession>A0A0H4PAS6</accession>
<dbReference type="Proteomes" id="UP000036520">
    <property type="component" value="Chromosome"/>
</dbReference>
<evidence type="ECO:0000313" key="2">
    <source>
        <dbReference type="Proteomes" id="UP000036520"/>
    </source>
</evidence>
<reference evidence="1 2" key="1">
    <citation type="submission" date="2015-07" db="EMBL/GenBank/DDBJ databases">
        <authorList>
            <person name="Kim K.M."/>
        </authorList>
    </citation>
    <scope>NUCLEOTIDE SEQUENCE [LARGE SCALE GENOMIC DNA]</scope>
    <source>
        <strain evidence="1 2">KCTC 12363</strain>
    </source>
</reference>
<dbReference type="AlphaFoldDB" id="A0A0H4PAS6"/>
<sequence>MKGIPLILWDIITFHLLEAKRDLQHIQNFRNIIPSKPDKYKSRSHYVLSKR</sequence>
<keyword evidence="2" id="KW-1185">Reference proteome</keyword>
<dbReference type="KEGG" id="camu:CA2015_2114"/>
<evidence type="ECO:0000313" key="1">
    <source>
        <dbReference type="EMBL" id="AKP51536.1"/>
    </source>
</evidence>
<name>A0A0H4PAS6_9BACT</name>
<dbReference type="EMBL" id="CP012040">
    <property type="protein sequence ID" value="AKP51536.1"/>
    <property type="molecule type" value="Genomic_DNA"/>
</dbReference>
<gene>
    <name evidence="1" type="ORF">CA2015_2114</name>
</gene>